<gene>
    <name evidence="1" type="ORF">MSAN_02295700</name>
</gene>
<evidence type="ECO:0000313" key="1">
    <source>
        <dbReference type="EMBL" id="KAF7336417.1"/>
    </source>
</evidence>
<sequence length="177" mass="19490">MFLGHGGTVFQTYFRPAWAILSRLISLGPTLLDIGVHGEAARSLRRYTLCCITPCLPCGASTCFQSLTPTPSLSAFTADPRPSFSIASRNPSSLPISRQHLDDLESSPLARILPPQSLPRSLLHQSSYPMSFFRFGKWSTFGDSSRIDLPPWSSARFSVYTASALRFTIFPVHRPAA</sequence>
<dbReference type="Proteomes" id="UP000623467">
    <property type="component" value="Unassembled WGS sequence"/>
</dbReference>
<proteinExistence type="predicted"/>
<comment type="caution">
    <text evidence="1">The sequence shown here is derived from an EMBL/GenBank/DDBJ whole genome shotgun (WGS) entry which is preliminary data.</text>
</comment>
<evidence type="ECO:0000313" key="2">
    <source>
        <dbReference type="Proteomes" id="UP000623467"/>
    </source>
</evidence>
<dbReference type="EMBL" id="JACAZH010000037">
    <property type="protein sequence ID" value="KAF7336417.1"/>
    <property type="molecule type" value="Genomic_DNA"/>
</dbReference>
<reference evidence="1" key="1">
    <citation type="submission" date="2020-05" db="EMBL/GenBank/DDBJ databases">
        <title>Mycena genomes resolve the evolution of fungal bioluminescence.</title>
        <authorList>
            <person name="Tsai I.J."/>
        </authorList>
    </citation>
    <scope>NUCLEOTIDE SEQUENCE</scope>
    <source>
        <strain evidence="1">160909Yilan</strain>
    </source>
</reference>
<accession>A0A8H7CHR7</accession>
<protein>
    <submittedName>
        <fullName evidence="1">Uncharacterized protein</fullName>
    </submittedName>
</protein>
<dbReference type="AlphaFoldDB" id="A0A8H7CHR7"/>
<keyword evidence="2" id="KW-1185">Reference proteome</keyword>
<name>A0A8H7CHR7_9AGAR</name>
<organism evidence="1 2">
    <name type="scientific">Mycena sanguinolenta</name>
    <dbReference type="NCBI Taxonomy" id="230812"/>
    <lineage>
        <taxon>Eukaryota</taxon>
        <taxon>Fungi</taxon>
        <taxon>Dikarya</taxon>
        <taxon>Basidiomycota</taxon>
        <taxon>Agaricomycotina</taxon>
        <taxon>Agaricomycetes</taxon>
        <taxon>Agaricomycetidae</taxon>
        <taxon>Agaricales</taxon>
        <taxon>Marasmiineae</taxon>
        <taxon>Mycenaceae</taxon>
        <taxon>Mycena</taxon>
    </lineage>
</organism>